<accession>A0A0C2NSW6</accession>
<dbReference type="Proteomes" id="UP000031672">
    <property type="component" value="Unassembled WGS sequence"/>
</dbReference>
<dbReference type="PIRSF" id="PIRSF016789">
    <property type="entry name" value="DUF454"/>
    <property type="match status" value="1"/>
</dbReference>
<dbReference type="GO" id="GO:0005886">
    <property type="term" value="C:plasma membrane"/>
    <property type="evidence" value="ECO:0007669"/>
    <property type="project" value="UniProtKB-SubCell"/>
</dbReference>
<dbReference type="EMBL" id="JTKH01000023">
    <property type="protein sequence ID" value="KII77132.1"/>
    <property type="molecule type" value="Genomic_DNA"/>
</dbReference>
<accession>A0A0C2NSK0</accession>
<evidence type="ECO:0000256" key="1">
    <source>
        <dbReference type="PIRNR" id="PIRNR016789"/>
    </source>
</evidence>
<keyword evidence="1" id="KW-0997">Cell inner membrane</keyword>
<evidence type="ECO:0000313" key="4">
    <source>
        <dbReference type="Proteomes" id="UP000031672"/>
    </source>
</evidence>
<reference evidence="3 4" key="1">
    <citation type="submission" date="2014-11" db="EMBL/GenBank/DDBJ databases">
        <title>Draft Genome Sequence of Vibrio piscirenalis strains CECT 8603T and CECT 8604, two marine Gammaproteobacterium isolated from cultured gilthead sea bream (Sparus aurata).</title>
        <authorList>
            <person name="Arahal D.R."/>
            <person name="Rodrigo-Torres L."/>
            <person name="Lucena T."/>
            <person name="Pujalte M.J."/>
        </authorList>
    </citation>
    <scope>NUCLEOTIDE SEQUENCE [LARGE SCALE GENOMIC DNA]</scope>
    <source>
        <strain evidence="3 4">DCR 1-4-2</strain>
    </source>
</reference>
<feature type="transmembrane region" description="Helical" evidence="2">
    <location>
        <begin position="7"/>
        <end position="28"/>
    </location>
</feature>
<dbReference type="Pfam" id="PF04304">
    <property type="entry name" value="DUF454"/>
    <property type="match status" value="1"/>
</dbReference>
<keyword evidence="4" id="KW-1185">Reference proteome</keyword>
<dbReference type="RefSeq" id="WP_040991745.1">
    <property type="nucleotide sequence ID" value="NZ_JBFRUC010000002.1"/>
</dbReference>
<name>A0A0C2NSK0_9VIBR</name>
<comment type="subcellular location">
    <subcellularLocation>
        <location evidence="1">Cell inner membrane</location>
        <topology evidence="1">Multi-pass membrane protein</topology>
    </subcellularLocation>
</comment>
<dbReference type="InterPro" id="IPR007401">
    <property type="entry name" value="DUF454"/>
</dbReference>
<proteinExistence type="predicted"/>
<protein>
    <recommendedName>
        <fullName evidence="1">Inner membrane protein</fullName>
    </recommendedName>
</protein>
<keyword evidence="2" id="KW-1133">Transmembrane helix</keyword>
<dbReference type="PANTHER" id="PTHR35813:SF1">
    <property type="entry name" value="INNER MEMBRANE PROTEIN YBAN"/>
    <property type="match status" value="1"/>
</dbReference>
<dbReference type="AlphaFoldDB" id="A0A0C2NSK0"/>
<gene>
    <name evidence="3" type="ORF">OJ16_13565</name>
</gene>
<keyword evidence="1" id="KW-1003">Cell membrane</keyword>
<keyword evidence="1 2" id="KW-0472">Membrane</keyword>
<comment type="caution">
    <text evidence="3">The sequence shown here is derived from an EMBL/GenBank/DDBJ whole genome shotgun (WGS) entry which is preliminary data.</text>
</comment>
<feature type="transmembrane region" description="Helical" evidence="2">
    <location>
        <begin position="75"/>
        <end position="94"/>
    </location>
</feature>
<sequence length="130" mass="15048">MIIRRFFLNLIGGLSLCLGILGIFLPILPTTPFVLLSSACFMRSSPRFHRWLSEHATFGPIITNWHQYRAVSQKVKWRGALVMIASFSFSIYVVPHDWLKIMLLVMLLGLLSWFIRLPVIEHLADQEENH</sequence>
<feature type="transmembrane region" description="Helical" evidence="2">
    <location>
        <begin position="101"/>
        <end position="120"/>
    </location>
</feature>
<evidence type="ECO:0000313" key="3">
    <source>
        <dbReference type="EMBL" id="KII77132.1"/>
    </source>
</evidence>
<dbReference type="STRING" id="1461322.OJ16_13565"/>
<keyword evidence="2" id="KW-0812">Transmembrane</keyword>
<evidence type="ECO:0000256" key="2">
    <source>
        <dbReference type="SAM" id="Phobius"/>
    </source>
</evidence>
<organism evidence="3 4">
    <name type="scientific">Vibrio renipiscarius</name>
    <dbReference type="NCBI Taxonomy" id="1461322"/>
    <lineage>
        <taxon>Bacteria</taxon>
        <taxon>Pseudomonadati</taxon>
        <taxon>Pseudomonadota</taxon>
        <taxon>Gammaproteobacteria</taxon>
        <taxon>Vibrionales</taxon>
        <taxon>Vibrionaceae</taxon>
        <taxon>Vibrio</taxon>
    </lineage>
</organism>
<dbReference type="PANTHER" id="PTHR35813">
    <property type="entry name" value="INNER MEMBRANE PROTEIN YBAN"/>
    <property type="match status" value="1"/>
</dbReference>